<dbReference type="Pfam" id="PF00496">
    <property type="entry name" value="SBP_bac_5"/>
    <property type="match status" value="1"/>
</dbReference>
<dbReference type="InterPro" id="IPR039424">
    <property type="entry name" value="SBP_5"/>
</dbReference>
<dbReference type="Proteomes" id="UP000469325">
    <property type="component" value="Unassembled WGS sequence"/>
</dbReference>
<evidence type="ECO:0000313" key="4">
    <source>
        <dbReference type="Proteomes" id="UP000469325"/>
    </source>
</evidence>
<dbReference type="GO" id="GO:0015833">
    <property type="term" value="P:peptide transport"/>
    <property type="evidence" value="ECO:0007669"/>
    <property type="project" value="TreeGrafter"/>
</dbReference>
<dbReference type="Gene3D" id="3.40.190.10">
    <property type="entry name" value="Periplasmic binding protein-like II"/>
    <property type="match status" value="1"/>
</dbReference>
<reference evidence="3 4" key="1">
    <citation type="submission" date="2019-08" db="EMBL/GenBank/DDBJ databases">
        <title>In-depth cultivation of the pig gut microbiome towards novel bacterial diversity and tailored functional studies.</title>
        <authorList>
            <person name="Wylensek D."/>
            <person name="Hitch T.C.A."/>
            <person name="Clavel T."/>
        </authorList>
    </citation>
    <scope>NUCLEOTIDE SEQUENCE [LARGE SCALE GENOMIC DNA]</scope>
    <source>
        <strain evidence="3 4">CA-Schmier-601-WT-1</strain>
    </source>
</reference>
<gene>
    <name evidence="3" type="ORF">FYJ68_05650</name>
</gene>
<keyword evidence="1" id="KW-0732">Signal</keyword>
<dbReference type="PROSITE" id="PS51257">
    <property type="entry name" value="PROKAR_LIPOPROTEIN"/>
    <property type="match status" value="1"/>
</dbReference>
<sequence length="547" mass="60401">MADKLMMGRRTFVKGGLAASALAALAGCGKKSTSSSAASDSTAKGGTFKFYIGNPVAIDPYNAQESEGTQVEHILFDALTDYDWDKEKVVPKAAKSWDVSDDGLTYTFHLVEGAKFHNGDTVDAKSFKRGWERIANPKMATPSDINYHLAPIEGYDEMNSGDATEISGLTCPDDNTFVVKLKYPMADWPYVCAHPALAPVPQAALDDPDSFLVAPIGNGPFQMDGKWVSDQYINVKKFDDYYGTKANLDAINFSIQKDPDTAYREFEAGNLDFCQIPSGRIKEIEGDKGTSEDGYTVTPGKQVLTGAETAIYYLCFNLQKKELQDLNVRKAINLAIDRQKICDTLFEGSRKPADGAIPTILDKDNDNSWEYAKYDADAAKKLVSDNNLGSIELELDYNSGGGHEDIMSIIQDGLEAAGFKVKQSSQEWAAYLSSMSEGSFFMGRLGWIADYPTMDNFIYPNFYTGSDNNYGKYSNTEVDKAIDEARQTEDDDERRAKYREINKKIGEDLPIAPIMFYAHNHVGSDRVQKMYYDPQGKAELGSASITA</sequence>
<evidence type="ECO:0000256" key="1">
    <source>
        <dbReference type="SAM" id="SignalP"/>
    </source>
</evidence>
<dbReference type="RefSeq" id="WP_154434836.1">
    <property type="nucleotide sequence ID" value="NZ_VUNC01000003.1"/>
</dbReference>
<dbReference type="PROSITE" id="PS51318">
    <property type="entry name" value="TAT"/>
    <property type="match status" value="1"/>
</dbReference>
<keyword evidence="4" id="KW-1185">Reference proteome</keyword>
<dbReference type="InterPro" id="IPR000914">
    <property type="entry name" value="SBP_5_dom"/>
</dbReference>
<dbReference type="PANTHER" id="PTHR30290">
    <property type="entry name" value="PERIPLASMIC BINDING COMPONENT OF ABC TRANSPORTER"/>
    <property type="match status" value="1"/>
</dbReference>
<comment type="caution">
    <text evidence="3">The sequence shown here is derived from an EMBL/GenBank/DDBJ whole genome shotgun (WGS) entry which is preliminary data.</text>
</comment>
<name>A0A6N7XE48_9ACTN</name>
<feature type="signal peptide" evidence="1">
    <location>
        <begin position="1"/>
        <end position="26"/>
    </location>
</feature>
<proteinExistence type="predicted"/>
<dbReference type="GO" id="GO:0043190">
    <property type="term" value="C:ATP-binding cassette (ABC) transporter complex"/>
    <property type="evidence" value="ECO:0007669"/>
    <property type="project" value="InterPro"/>
</dbReference>
<feature type="domain" description="Solute-binding protein family 5" evidence="2">
    <location>
        <begin position="88"/>
        <end position="468"/>
    </location>
</feature>
<dbReference type="GO" id="GO:0042597">
    <property type="term" value="C:periplasmic space"/>
    <property type="evidence" value="ECO:0007669"/>
    <property type="project" value="UniProtKB-ARBA"/>
</dbReference>
<feature type="chain" id="PRO_5039235460" evidence="1">
    <location>
        <begin position="27"/>
        <end position="547"/>
    </location>
</feature>
<dbReference type="Gene3D" id="3.90.76.10">
    <property type="entry name" value="Dipeptide-binding Protein, Domain 1"/>
    <property type="match status" value="1"/>
</dbReference>
<dbReference type="PIRSF" id="PIRSF002741">
    <property type="entry name" value="MppA"/>
    <property type="match status" value="1"/>
</dbReference>
<dbReference type="PANTHER" id="PTHR30290:SF83">
    <property type="entry name" value="ABC TRANSPORTER SUBSTRATE-BINDING PROTEIN"/>
    <property type="match status" value="1"/>
</dbReference>
<evidence type="ECO:0000313" key="3">
    <source>
        <dbReference type="EMBL" id="MST72593.1"/>
    </source>
</evidence>
<dbReference type="InterPro" id="IPR006311">
    <property type="entry name" value="TAT_signal"/>
</dbReference>
<dbReference type="InterPro" id="IPR030678">
    <property type="entry name" value="Peptide/Ni-bd"/>
</dbReference>
<dbReference type="SUPFAM" id="SSF53850">
    <property type="entry name" value="Periplasmic binding protein-like II"/>
    <property type="match status" value="1"/>
</dbReference>
<dbReference type="CDD" id="cd00995">
    <property type="entry name" value="PBP2_NikA_DppA_OppA_like"/>
    <property type="match status" value="1"/>
</dbReference>
<protein>
    <submittedName>
        <fullName evidence="3">ABC transporter substrate-binding protein</fullName>
    </submittedName>
</protein>
<dbReference type="GO" id="GO:1904680">
    <property type="term" value="F:peptide transmembrane transporter activity"/>
    <property type="evidence" value="ECO:0007669"/>
    <property type="project" value="TreeGrafter"/>
</dbReference>
<dbReference type="AlphaFoldDB" id="A0A6N7XE48"/>
<accession>A0A6N7XE48</accession>
<dbReference type="EMBL" id="VUNC01000003">
    <property type="protein sequence ID" value="MST72593.1"/>
    <property type="molecule type" value="Genomic_DNA"/>
</dbReference>
<evidence type="ECO:0000259" key="2">
    <source>
        <dbReference type="Pfam" id="PF00496"/>
    </source>
</evidence>
<dbReference type="Gene3D" id="3.10.105.10">
    <property type="entry name" value="Dipeptide-binding Protein, Domain 3"/>
    <property type="match status" value="1"/>
</dbReference>
<organism evidence="3 4">
    <name type="scientific">Olsenella porci</name>
    <dbReference type="NCBI Taxonomy" id="2652279"/>
    <lineage>
        <taxon>Bacteria</taxon>
        <taxon>Bacillati</taxon>
        <taxon>Actinomycetota</taxon>
        <taxon>Coriobacteriia</taxon>
        <taxon>Coriobacteriales</taxon>
        <taxon>Atopobiaceae</taxon>
        <taxon>Olsenella</taxon>
    </lineage>
</organism>